<evidence type="ECO:0000256" key="1">
    <source>
        <dbReference type="ARBA" id="ARBA00010692"/>
    </source>
</evidence>
<accession>A0A9X8UJF8</accession>
<reference evidence="4 5" key="1">
    <citation type="submission" date="2019-03" db="EMBL/GenBank/DDBJ databases">
        <title>Genomic Encyclopedia of Type Strains, Phase IV (KMG-IV): sequencing the most valuable type-strain genomes for metagenomic binning, comparative biology and taxonomic classification.</title>
        <authorList>
            <person name="Goeker M."/>
        </authorList>
    </citation>
    <scope>NUCLEOTIDE SEQUENCE [LARGE SCALE GENOMIC DNA]</scope>
    <source>
        <strain evidence="4 5">DSM 100433</strain>
    </source>
</reference>
<evidence type="ECO:0000256" key="3">
    <source>
        <dbReference type="SAM" id="Phobius"/>
    </source>
</evidence>
<dbReference type="EMBL" id="SLUK01000007">
    <property type="protein sequence ID" value="TCL42998.1"/>
    <property type="molecule type" value="Genomic_DNA"/>
</dbReference>
<keyword evidence="5" id="KW-1185">Reference proteome</keyword>
<dbReference type="Pfam" id="PF02632">
    <property type="entry name" value="BioY"/>
    <property type="match status" value="1"/>
</dbReference>
<dbReference type="PANTHER" id="PTHR34295:SF1">
    <property type="entry name" value="BIOTIN TRANSPORTER BIOY"/>
    <property type="match status" value="1"/>
</dbReference>
<organism evidence="4 5">
    <name type="scientific">Harryflintia acetispora</name>
    <dbReference type="NCBI Taxonomy" id="1849041"/>
    <lineage>
        <taxon>Bacteria</taxon>
        <taxon>Bacillati</taxon>
        <taxon>Bacillota</taxon>
        <taxon>Clostridia</taxon>
        <taxon>Eubacteriales</taxon>
        <taxon>Oscillospiraceae</taxon>
        <taxon>Harryflintia</taxon>
    </lineage>
</organism>
<dbReference type="PIRSF" id="PIRSF016661">
    <property type="entry name" value="BioY"/>
    <property type="match status" value="1"/>
</dbReference>
<keyword evidence="2 3" id="KW-0472">Membrane</keyword>
<dbReference type="AlphaFoldDB" id="A0A9X8UJF8"/>
<evidence type="ECO:0000313" key="5">
    <source>
        <dbReference type="Proteomes" id="UP000294682"/>
    </source>
</evidence>
<dbReference type="GO" id="GO:0005886">
    <property type="term" value="C:plasma membrane"/>
    <property type="evidence" value="ECO:0007669"/>
    <property type="project" value="UniProtKB-SubCell"/>
</dbReference>
<feature type="transmembrane region" description="Helical" evidence="3">
    <location>
        <begin position="147"/>
        <end position="173"/>
    </location>
</feature>
<protein>
    <recommendedName>
        <fullName evidence="2">Biotin transporter</fullName>
    </recommendedName>
</protein>
<comment type="caution">
    <text evidence="4">The sequence shown here is derived from an EMBL/GenBank/DDBJ whole genome shotgun (WGS) entry which is preliminary data.</text>
</comment>
<keyword evidence="2" id="KW-0813">Transport</keyword>
<dbReference type="Proteomes" id="UP000294682">
    <property type="component" value="Unassembled WGS sequence"/>
</dbReference>
<dbReference type="PANTHER" id="PTHR34295">
    <property type="entry name" value="BIOTIN TRANSPORTER BIOY"/>
    <property type="match status" value="1"/>
</dbReference>
<gene>
    <name evidence="4" type="ORF">EDD78_107100</name>
</gene>
<sequence length="186" mass="19467">METTRTTTAGRSRTRQLLLCALFAALTAVCSQIQIPLPLVPINLALLAVHLAGGLLGAKNGAISMVIYLLLGGIGAPVFAGLTGGPGILFGKTGGYIIGYIAAAAIVGALSGRLRSFWGLCLSMAIGVAACYLFGTIWFMVVTGMDLWTSLLYCVFPFLPGDVIKILLAASLCRKLRDPLSRHGLL</sequence>
<keyword evidence="3" id="KW-1133">Transmembrane helix</keyword>
<evidence type="ECO:0000256" key="2">
    <source>
        <dbReference type="PIRNR" id="PIRNR016661"/>
    </source>
</evidence>
<keyword evidence="2" id="KW-1003">Cell membrane</keyword>
<keyword evidence="3" id="KW-0812">Transmembrane</keyword>
<feature type="transmembrane region" description="Helical" evidence="3">
    <location>
        <begin position="88"/>
        <end position="110"/>
    </location>
</feature>
<feature type="transmembrane region" description="Helical" evidence="3">
    <location>
        <begin position="40"/>
        <end position="58"/>
    </location>
</feature>
<feature type="transmembrane region" description="Helical" evidence="3">
    <location>
        <begin position="117"/>
        <end position="141"/>
    </location>
</feature>
<name>A0A9X8UJF8_9FIRM</name>
<dbReference type="RefSeq" id="WP_132084721.1">
    <property type="nucleotide sequence ID" value="NZ_SLUK01000007.1"/>
</dbReference>
<comment type="subcellular location">
    <subcellularLocation>
        <location evidence="2">Cell membrane</location>
        <topology evidence="2">Multi-pass membrane protein</topology>
    </subcellularLocation>
</comment>
<dbReference type="Gene3D" id="1.10.1760.20">
    <property type="match status" value="1"/>
</dbReference>
<dbReference type="InterPro" id="IPR003784">
    <property type="entry name" value="BioY"/>
</dbReference>
<feature type="transmembrane region" description="Helical" evidence="3">
    <location>
        <begin position="65"/>
        <end position="82"/>
    </location>
</feature>
<evidence type="ECO:0000313" key="4">
    <source>
        <dbReference type="EMBL" id="TCL42998.1"/>
    </source>
</evidence>
<dbReference type="GO" id="GO:0015225">
    <property type="term" value="F:biotin transmembrane transporter activity"/>
    <property type="evidence" value="ECO:0007669"/>
    <property type="project" value="UniProtKB-UniRule"/>
</dbReference>
<comment type="similarity">
    <text evidence="1 2">Belongs to the BioY family.</text>
</comment>
<proteinExistence type="inferred from homology"/>